<dbReference type="EC" id="2.7.13.3" evidence="2"/>
<evidence type="ECO:0000259" key="3">
    <source>
        <dbReference type="Pfam" id="PF00512"/>
    </source>
</evidence>
<sequence length="74" mass="8484">MLSNEALEKITSQMVHDVRTPLTVLGMLHTLLQDYLPKVPELQGELSILKEELGKIDKILVKYRADLRAQLEQK</sequence>
<evidence type="ECO:0000256" key="2">
    <source>
        <dbReference type="ARBA" id="ARBA00012438"/>
    </source>
</evidence>
<evidence type="ECO:0000256" key="1">
    <source>
        <dbReference type="ARBA" id="ARBA00000085"/>
    </source>
</evidence>
<proteinExistence type="predicted"/>
<feature type="domain" description="Signal transduction histidine kinase dimerisation/phosphoacceptor" evidence="3">
    <location>
        <begin position="7"/>
        <end position="60"/>
    </location>
</feature>
<comment type="caution">
    <text evidence="4">The sequence shown here is derived from an EMBL/GenBank/DDBJ whole genome shotgun (WGS) entry which is preliminary data.</text>
</comment>
<protein>
    <recommendedName>
        <fullName evidence="2">histidine kinase</fullName>
        <ecNumber evidence="2">2.7.13.3</ecNumber>
    </recommendedName>
</protein>
<dbReference type="AlphaFoldDB" id="A0A388TEK8"/>
<dbReference type="SUPFAM" id="SSF47384">
    <property type="entry name" value="Homodimeric domain of signal transducing histidine kinase"/>
    <property type="match status" value="1"/>
</dbReference>
<dbReference type="Proteomes" id="UP000275925">
    <property type="component" value="Unassembled WGS sequence"/>
</dbReference>
<dbReference type="Gene3D" id="1.10.287.130">
    <property type="match status" value="1"/>
</dbReference>
<accession>A0A388TEK8</accession>
<dbReference type="CDD" id="cd00082">
    <property type="entry name" value="HisKA"/>
    <property type="match status" value="1"/>
</dbReference>
<dbReference type="InterPro" id="IPR036097">
    <property type="entry name" value="HisK_dim/P_sf"/>
</dbReference>
<dbReference type="Pfam" id="PF00512">
    <property type="entry name" value="HisKA"/>
    <property type="match status" value="1"/>
</dbReference>
<organism evidence="4 5">
    <name type="scientific">Candidatus Termititenax persephonae</name>
    <dbReference type="NCBI Taxonomy" id="2218525"/>
    <lineage>
        <taxon>Bacteria</taxon>
        <taxon>Bacillati</taxon>
        <taxon>Candidatus Margulisiibacteriota</taxon>
        <taxon>Candidatus Termititenacia</taxon>
        <taxon>Candidatus Termititenacales</taxon>
        <taxon>Candidatus Termititenacaceae</taxon>
        <taxon>Candidatus Termititenax</taxon>
    </lineage>
</organism>
<dbReference type="GO" id="GO:0000155">
    <property type="term" value="F:phosphorelay sensor kinase activity"/>
    <property type="evidence" value="ECO:0007669"/>
    <property type="project" value="InterPro"/>
</dbReference>
<comment type="catalytic activity">
    <reaction evidence="1">
        <text>ATP + protein L-histidine = ADP + protein N-phospho-L-histidine.</text>
        <dbReference type="EC" id="2.7.13.3"/>
    </reaction>
</comment>
<keyword evidence="5" id="KW-1185">Reference proteome</keyword>
<evidence type="ECO:0000313" key="5">
    <source>
        <dbReference type="Proteomes" id="UP000275925"/>
    </source>
</evidence>
<dbReference type="InterPro" id="IPR003661">
    <property type="entry name" value="HisK_dim/P_dom"/>
</dbReference>
<reference evidence="4 5" key="1">
    <citation type="journal article" date="2019" name="ISME J.">
        <title>Genome analyses of uncultured TG2/ZB3 bacteria in 'Margulisbacteria' specifically attached to ectosymbiotic spirochetes of protists in the termite gut.</title>
        <authorList>
            <person name="Utami Y.D."/>
            <person name="Kuwahara H."/>
            <person name="Igai K."/>
            <person name="Murakami T."/>
            <person name="Sugaya K."/>
            <person name="Morikawa T."/>
            <person name="Nagura Y."/>
            <person name="Yuki M."/>
            <person name="Deevong P."/>
            <person name="Inoue T."/>
            <person name="Kihara K."/>
            <person name="Lo N."/>
            <person name="Yamada A."/>
            <person name="Ohkuma M."/>
            <person name="Hongoh Y."/>
        </authorList>
    </citation>
    <scope>NUCLEOTIDE SEQUENCE [LARGE SCALE GENOMIC DNA]</scope>
    <source>
        <strain evidence="4">NkOx7-02</strain>
    </source>
</reference>
<evidence type="ECO:0000313" key="4">
    <source>
        <dbReference type="EMBL" id="GBR75445.1"/>
    </source>
</evidence>
<gene>
    <name evidence="4" type="ORF">NO2_0120</name>
</gene>
<name>A0A388TEK8_9BACT</name>
<dbReference type="EMBL" id="BGZO01000002">
    <property type="protein sequence ID" value="GBR75445.1"/>
    <property type="molecule type" value="Genomic_DNA"/>
</dbReference>